<evidence type="ECO:0000256" key="2">
    <source>
        <dbReference type="ARBA" id="ARBA00010214"/>
    </source>
</evidence>
<proteinExistence type="inferred from homology"/>
<sequence length="226" mass="25132">DEVILAHFDRAMMEMPWESFVEDYLLGELGAKHVVCGHDFSFGYRGQGTPDKLRRLCAQRGVGVNVVDKVSLGGITVSSTHIRQLIRHGDMEAAAQMLGHRHFLTGEVLHGKELGRRLGFPTANLALPEGLIAPAYGVYATLVTLPDGTVHPAVTNVGVRPTVHDQLGRLVEAWILDCTAELYGERIRVEFFTRLRGEKKFDSLEALRAEVLRNAAETRAFFQNRL</sequence>
<protein>
    <submittedName>
        <fullName evidence="13">Riboflavin biosynthesis protein RibF</fullName>
    </submittedName>
</protein>
<dbReference type="SUPFAM" id="SSF52374">
    <property type="entry name" value="Nucleotidylyl transferase"/>
    <property type="match status" value="1"/>
</dbReference>
<comment type="catalytic activity">
    <reaction evidence="11">
        <text>FMN + ATP + H(+) = FAD + diphosphate</text>
        <dbReference type="Rhea" id="RHEA:17237"/>
        <dbReference type="ChEBI" id="CHEBI:15378"/>
        <dbReference type="ChEBI" id="CHEBI:30616"/>
        <dbReference type="ChEBI" id="CHEBI:33019"/>
        <dbReference type="ChEBI" id="CHEBI:57692"/>
        <dbReference type="ChEBI" id="CHEBI:58210"/>
        <dbReference type="EC" id="2.7.7.2"/>
    </reaction>
</comment>
<keyword evidence="9" id="KW-0067">ATP-binding</keyword>
<reference evidence="13" key="2">
    <citation type="journal article" date="2021" name="PeerJ">
        <title>Extensive microbial diversity within the chicken gut microbiome revealed by metagenomics and culture.</title>
        <authorList>
            <person name="Gilroy R."/>
            <person name="Ravi A."/>
            <person name="Getino M."/>
            <person name="Pursley I."/>
            <person name="Horton D.L."/>
            <person name="Alikhan N.F."/>
            <person name="Baker D."/>
            <person name="Gharbi K."/>
            <person name="Hall N."/>
            <person name="Watson M."/>
            <person name="Adriaenssens E.M."/>
            <person name="Foster-Nyarko E."/>
            <person name="Jarju S."/>
            <person name="Secka A."/>
            <person name="Antonio M."/>
            <person name="Oren A."/>
            <person name="Chaudhuri R.R."/>
            <person name="La Ragione R."/>
            <person name="Hildebrand F."/>
            <person name="Pallen M.J."/>
        </authorList>
    </citation>
    <scope>NUCLEOTIDE SEQUENCE</scope>
    <source>
        <strain evidence="13">ChiHjej9B8-7071</strain>
    </source>
</reference>
<dbReference type="Pfam" id="PF01687">
    <property type="entry name" value="Flavokinase"/>
    <property type="match status" value="1"/>
</dbReference>
<dbReference type="SUPFAM" id="SSF82114">
    <property type="entry name" value="Riboflavin kinase-like"/>
    <property type="match status" value="1"/>
</dbReference>
<dbReference type="EMBL" id="DVGD01000051">
    <property type="protein sequence ID" value="HIR09122.1"/>
    <property type="molecule type" value="Genomic_DNA"/>
</dbReference>
<keyword evidence="3" id="KW-0285">Flavoprotein</keyword>
<dbReference type="Pfam" id="PF06574">
    <property type="entry name" value="FAD_syn"/>
    <property type="match status" value="1"/>
</dbReference>
<evidence type="ECO:0000256" key="1">
    <source>
        <dbReference type="ARBA" id="ARBA00004726"/>
    </source>
</evidence>
<evidence type="ECO:0000256" key="10">
    <source>
        <dbReference type="ARBA" id="ARBA00047880"/>
    </source>
</evidence>
<evidence type="ECO:0000256" key="3">
    <source>
        <dbReference type="ARBA" id="ARBA00022630"/>
    </source>
</evidence>
<dbReference type="GO" id="GO:0009231">
    <property type="term" value="P:riboflavin biosynthetic process"/>
    <property type="evidence" value="ECO:0007669"/>
    <property type="project" value="InterPro"/>
</dbReference>
<keyword evidence="5" id="KW-0808">Transferase</keyword>
<gene>
    <name evidence="13" type="ORF">IAA70_01815</name>
</gene>
<dbReference type="GO" id="GO:0003919">
    <property type="term" value="F:FMN adenylyltransferase activity"/>
    <property type="evidence" value="ECO:0007669"/>
    <property type="project" value="UniProtKB-EC"/>
</dbReference>
<comment type="catalytic activity">
    <reaction evidence="10">
        <text>riboflavin + ATP = FMN + ADP + H(+)</text>
        <dbReference type="Rhea" id="RHEA:14357"/>
        <dbReference type="ChEBI" id="CHEBI:15378"/>
        <dbReference type="ChEBI" id="CHEBI:30616"/>
        <dbReference type="ChEBI" id="CHEBI:57986"/>
        <dbReference type="ChEBI" id="CHEBI:58210"/>
        <dbReference type="ChEBI" id="CHEBI:456216"/>
        <dbReference type="EC" id="2.7.1.26"/>
    </reaction>
</comment>
<feature type="domain" description="Riboflavin kinase" evidence="12">
    <location>
        <begin position="97"/>
        <end position="223"/>
    </location>
</feature>
<dbReference type="InterPro" id="IPR014729">
    <property type="entry name" value="Rossmann-like_a/b/a_fold"/>
</dbReference>
<dbReference type="PANTHER" id="PTHR22749">
    <property type="entry name" value="RIBOFLAVIN KINASE/FMN ADENYLYLTRANSFERASE"/>
    <property type="match status" value="1"/>
</dbReference>
<dbReference type="GO" id="GO:0008531">
    <property type="term" value="F:riboflavin kinase activity"/>
    <property type="evidence" value="ECO:0007669"/>
    <property type="project" value="UniProtKB-EC"/>
</dbReference>
<dbReference type="InterPro" id="IPR015865">
    <property type="entry name" value="Riboflavin_kinase_bac/euk"/>
</dbReference>
<dbReference type="SMART" id="SM00904">
    <property type="entry name" value="Flavokinase"/>
    <property type="match status" value="1"/>
</dbReference>
<dbReference type="Proteomes" id="UP000824258">
    <property type="component" value="Unassembled WGS sequence"/>
</dbReference>
<dbReference type="GO" id="GO:0005524">
    <property type="term" value="F:ATP binding"/>
    <property type="evidence" value="ECO:0007669"/>
    <property type="project" value="UniProtKB-KW"/>
</dbReference>
<comment type="pathway">
    <text evidence="1">Cofactor biosynthesis; FAD biosynthesis; FAD from FMN: step 1/1.</text>
</comment>
<keyword evidence="6" id="KW-0548">Nucleotidyltransferase</keyword>
<dbReference type="AlphaFoldDB" id="A0A9D1A785"/>
<comment type="similarity">
    <text evidence="2">Belongs to the RibF family.</text>
</comment>
<keyword evidence="4" id="KW-0288">FMN</keyword>
<evidence type="ECO:0000313" key="14">
    <source>
        <dbReference type="Proteomes" id="UP000824258"/>
    </source>
</evidence>
<evidence type="ECO:0000256" key="9">
    <source>
        <dbReference type="ARBA" id="ARBA00022840"/>
    </source>
</evidence>
<organism evidence="13 14">
    <name type="scientific">Candidatus Avoscillospira stercoripullorum</name>
    <dbReference type="NCBI Taxonomy" id="2840709"/>
    <lineage>
        <taxon>Bacteria</taxon>
        <taxon>Bacillati</taxon>
        <taxon>Bacillota</taxon>
        <taxon>Clostridia</taxon>
        <taxon>Eubacteriales</taxon>
        <taxon>Oscillospiraceae</taxon>
        <taxon>Oscillospiraceae incertae sedis</taxon>
        <taxon>Candidatus Avoscillospira</taxon>
    </lineage>
</organism>
<keyword evidence="7" id="KW-0547">Nucleotide-binding</keyword>
<dbReference type="InterPro" id="IPR023468">
    <property type="entry name" value="Riboflavin_kinase"/>
</dbReference>
<evidence type="ECO:0000313" key="13">
    <source>
        <dbReference type="EMBL" id="HIR09122.1"/>
    </source>
</evidence>
<dbReference type="Gene3D" id="2.40.30.30">
    <property type="entry name" value="Riboflavin kinase-like"/>
    <property type="match status" value="1"/>
</dbReference>
<dbReference type="InterPro" id="IPR023465">
    <property type="entry name" value="Riboflavin_kinase_dom_sf"/>
</dbReference>
<accession>A0A9D1A785</accession>
<evidence type="ECO:0000256" key="5">
    <source>
        <dbReference type="ARBA" id="ARBA00022679"/>
    </source>
</evidence>
<dbReference type="InterPro" id="IPR015864">
    <property type="entry name" value="FAD_synthase"/>
</dbReference>
<feature type="non-terminal residue" evidence="13">
    <location>
        <position position="1"/>
    </location>
</feature>
<evidence type="ECO:0000256" key="8">
    <source>
        <dbReference type="ARBA" id="ARBA00022827"/>
    </source>
</evidence>
<evidence type="ECO:0000259" key="12">
    <source>
        <dbReference type="SMART" id="SM00904"/>
    </source>
</evidence>
<evidence type="ECO:0000256" key="4">
    <source>
        <dbReference type="ARBA" id="ARBA00022643"/>
    </source>
</evidence>
<evidence type="ECO:0000256" key="6">
    <source>
        <dbReference type="ARBA" id="ARBA00022695"/>
    </source>
</evidence>
<evidence type="ECO:0000256" key="7">
    <source>
        <dbReference type="ARBA" id="ARBA00022741"/>
    </source>
</evidence>
<dbReference type="GO" id="GO:0009398">
    <property type="term" value="P:FMN biosynthetic process"/>
    <property type="evidence" value="ECO:0007669"/>
    <property type="project" value="TreeGrafter"/>
</dbReference>
<evidence type="ECO:0000256" key="11">
    <source>
        <dbReference type="ARBA" id="ARBA00049494"/>
    </source>
</evidence>
<keyword evidence="8" id="KW-0274">FAD</keyword>
<dbReference type="Gene3D" id="3.40.50.620">
    <property type="entry name" value="HUPs"/>
    <property type="match status" value="1"/>
</dbReference>
<dbReference type="PANTHER" id="PTHR22749:SF6">
    <property type="entry name" value="RIBOFLAVIN KINASE"/>
    <property type="match status" value="1"/>
</dbReference>
<comment type="caution">
    <text evidence="13">The sequence shown here is derived from an EMBL/GenBank/DDBJ whole genome shotgun (WGS) entry which is preliminary data.</text>
</comment>
<name>A0A9D1A785_9FIRM</name>
<reference evidence="13" key="1">
    <citation type="submission" date="2020-10" db="EMBL/GenBank/DDBJ databases">
        <authorList>
            <person name="Gilroy R."/>
        </authorList>
    </citation>
    <scope>NUCLEOTIDE SEQUENCE</scope>
    <source>
        <strain evidence="13">ChiHjej9B8-7071</strain>
    </source>
</reference>